<accession>A0A8H7WI13</accession>
<feature type="region of interest" description="Disordered" evidence="1">
    <location>
        <begin position="621"/>
        <end position="658"/>
    </location>
</feature>
<proteinExistence type="predicted"/>
<feature type="compositionally biased region" description="Polar residues" evidence="1">
    <location>
        <begin position="640"/>
        <end position="658"/>
    </location>
</feature>
<dbReference type="AlphaFoldDB" id="A0A8H7WI13"/>
<feature type="compositionally biased region" description="Basic residues" evidence="1">
    <location>
        <begin position="1"/>
        <end position="12"/>
    </location>
</feature>
<protein>
    <submittedName>
        <fullName evidence="2">Uncharacterized protein</fullName>
    </submittedName>
</protein>
<dbReference type="OrthoDB" id="3565174at2759"/>
<evidence type="ECO:0000313" key="2">
    <source>
        <dbReference type="EMBL" id="KAG4425134.1"/>
    </source>
</evidence>
<dbReference type="EMBL" id="JAFJYH010000013">
    <property type="protein sequence ID" value="KAG4425134.1"/>
    <property type="molecule type" value="Genomic_DNA"/>
</dbReference>
<feature type="compositionally biased region" description="Low complexity" evidence="1">
    <location>
        <begin position="18"/>
        <end position="29"/>
    </location>
</feature>
<keyword evidence="3" id="KW-1185">Reference proteome</keyword>
<name>A0A8H7WI13_9HELO</name>
<evidence type="ECO:0000256" key="1">
    <source>
        <dbReference type="SAM" id="MobiDB-lite"/>
    </source>
</evidence>
<reference evidence="2" key="1">
    <citation type="submission" date="2021-02" db="EMBL/GenBank/DDBJ databases">
        <title>Genome sequence Cadophora malorum strain M34.</title>
        <authorList>
            <person name="Stefanovic E."/>
            <person name="Vu D."/>
            <person name="Scully C."/>
            <person name="Dijksterhuis J."/>
            <person name="Roader J."/>
            <person name="Houbraken J."/>
        </authorList>
    </citation>
    <scope>NUCLEOTIDE SEQUENCE</scope>
    <source>
        <strain evidence="2">M34</strain>
    </source>
</reference>
<sequence>MASRSQLKRAVKRKLEVQSTSSDKSKKQASAAAPAPAICVFPSTDEPTSIFLPFNGFTIVISLPDVTNASAEDIQQFKGLIPQLERAFTCVPLTLRIPDHENASFEAIEEYSQVVAHIMSFFQQEASKPQKRGRGRPRASSVVARRRALSVDSVASDQSTESQAREAIRGTIKQAIYKERDAMKKIPPHLVGDVNKYPSYLLQNVTVEVPPGLSADGADYARNILHQLPDNLASRLKVTGMLDVEEAQKAQLVKYLKGEHANLNKQYITLDNVIDFSIGLDADTLAPALWVLSETGHFEIRPHPEYRFVYSNMCKAIGLEFFIEEWYQGSKAAQTWNSTDDEILAILREFTAFGIGSTDTQHQWVLRCREYTKFFLKQIDKAPDAAALKKSSIYQWFKQGCPDLQPRVAIQPYGPEPDAPHFYPVADASEDENENEEDEFEFDGGRILKPFDEGLFTKQFVKELKLDIETPFHAPYISEQYPQGAPASASIPVQLAALICHAIDSGRCPDPKDLSIRSIATVIYKDFSIHERGACQKLLCYFGQEVVAELPVSYYKFGFYQKLAAFPKDLTVHDEVLKNNMDFENVTNRFLDIIEGRKSFIRRNEKNSEYKARVEFAKANNMVPPPRPQKNRRKAPADFDSTSFSHQQAPGFSNQGVEMKNGQASTLAPWKSYHDRYSTPKWYPEIEHCVNPTMKQRWVASMTKEQRSKYYQDEINRLYDEKMARDALKTPEELAQEERVARIKKARRSYRNGYSRF</sequence>
<gene>
    <name evidence="2" type="ORF">IFR04_001701</name>
</gene>
<feature type="region of interest" description="Disordered" evidence="1">
    <location>
        <begin position="1"/>
        <end position="29"/>
    </location>
</feature>
<organism evidence="2 3">
    <name type="scientific">Cadophora malorum</name>
    <dbReference type="NCBI Taxonomy" id="108018"/>
    <lineage>
        <taxon>Eukaryota</taxon>
        <taxon>Fungi</taxon>
        <taxon>Dikarya</taxon>
        <taxon>Ascomycota</taxon>
        <taxon>Pezizomycotina</taxon>
        <taxon>Leotiomycetes</taxon>
        <taxon>Helotiales</taxon>
        <taxon>Ploettnerulaceae</taxon>
        <taxon>Cadophora</taxon>
    </lineage>
</organism>
<evidence type="ECO:0000313" key="3">
    <source>
        <dbReference type="Proteomes" id="UP000664132"/>
    </source>
</evidence>
<comment type="caution">
    <text evidence="2">The sequence shown here is derived from an EMBL/GenBank/DDBJ whole genome shotgun (WGS) entry which is preliminary data.</text>
</comment>
<dbReference type="Proteomes" id="UP000664132">
    <property type="component" value="Unassembled WGS sequence"/>
</dbReference>